<dbReference type="Pfam" id="PF02458">
    <property type="entry name" value="Transferase"/>
    <property type="match status" value="1"/>
</dbReference>
<dbReference type="PANTHER" id="PTHR31625">
    <property type="match status" value="1"/>
</dbReference>
<name>A0A2I0WH28_9ASPA</name>
<evidence type="ECO:0000313" key="4">
    <source>
        <dbReference type="EMBL" id="PKU74961.1"/>
    </source>
</evidence>
<feature type="region of interest" description="Disordered" evidence="3">
    <location>
        <begin position="1"/>
        <end position="23"/>
    </location>
</feature>
<keyword evidence="1 4" id="KW-0808">Transferase</keyword>
<sequence>MAAVRVLHQSQISPSPRLPSQPPQRLSFIDAIWLRGSAMSERLFFYDFPHPTSHFIHQNLPILTKSLSLTLHHFYPLAGSIRPSPDSDDQFEIAYEEGDSVTVTVAEFIGDEFHNMSGHHPRSIENLRLLVPKPAKSSSSGQFPPILIQITLFPNQGVCLGFAINHAICDGSGSILFFRSWAAACRSTESVLNEISPPFLDRSSIIDTRGIRRRILETMHQYRGVFKKSSEKQDSLLVSDPNLVSATFTLSKDQIARLKECVQAKGVEEGKPLFHISAFVVTCAYVWRCFVKAQAYDGDIKQYLIFPVDWRSRMKPSIPSNYFGNCLGSCVVELNARELVQKNGNELAAMEITKSIDGLQGRDVGEALMATFDRHWEPARSKRLTVAGSPKLRVYDVDFGWGRPVKADITSIIETGAMSLAESRKEEGGIEIGLVLSEKEMNKFGTNFATDLLEIFK</sequence>
<evidence type="ECO:0000313" key="5">
    <source>
        <dbReference type="Proteomes" id="UP000233837"/>
    </source>
</evidence>
<dbReference type="Proteomes" id="UP000233837">
    <property type="component" value="Unassembled WGS sequence"/>
</dbReference>
<accession>A0A2I0WH28</accession>
<dbReference type="InterPro" id="IPR023213">
    <property type="entry name" value="CAT-like_dom_sf"/>
</dbReference>
<dbReference type="EMBL" id="KZ502662">
    <property type="protein sequence ID" value="PKU74961.1"/>
    <property type="molecule type" value="Genomic_DNA"/>
</dbReference>
<organism evidence="4 5">
    <name type="scientific">Dendrobium catenatum</name>
    <dbReference type="NCBI Taxonomy" id="906689"/>
    <lineage>
        <taxon>Eukaryota</taxon>
        <taxon>Viridiplantae</taxon>
        <taxon>Streptophyta</taxon>
        <taxon>Embryophyta</taxon>
        <taxon>Tracheophyta</taxon>
        <taxon>Spermatophyta</taxon>
        <taxon>Magnoliopsida</taxon>
        <taxon>Liliopsida</taxon>
        <taxon>Asparagales</taxon>
        <taxon>Orchidaceae</taxon>
        <taxon>Epidendroideae</taxon>
        <taxon>Malaxideae</taxon>
        <taxon>Dendrobiinae</taxon>
        <taxon>Dendrobium</taxon>
    </lineage>
</organism>
<proteinExistence type="predicted"/>
<keyword evidence="5" id="KW-1185">Reference proteome</keyword>
<evidence type="ECO:0000256" key="3">
    <source>
        <dbReference type="SAM" id="MobiDB-lite"/>
    </source>
</evidence>
<evidence type="ECO:0000256" key="2">
    <source>
        <dbReference type="ARBA" id="ARBA00023315"/>
    </source>
</evidence>
<dbReference type="InterPro" id="IPR051504">
    <property type="entry name" value="Plant_metabolite_acyltrans"/>
</dbReference>
<reference evidence="4 5" key="1">
    <citation type="journal article" date="2016" name="Sci. Rep.">
        <title>The Dendrobium catenatum Lindl. genome sequence provides insights into polysaccharide synthase, floral development and adaptive evolution.</title>
        <authorList>
            <person name="Zhang G.Q."/>
            <person name="Xu Q."/>
            <person name="Bian C."/>
            <person name="Tsai W.C."/>
            <person name="Yeh C.M."/>
            <person name="Liu K.W."/>
            <person name="Yoshida K."/>
            <person name="Zhang L.S."/>
            <person name="Chang S.B."/>
            <person name="Chen F."/>
            <person name="Shi Y."/>
            <person name="Su Y.Y."/>
            <person name="Zhang Y.Q."/>
            <person name="Chen L.J."/>
            <person name="Yin Y."/>
            <person name="Lin M."/>
            <person name="Huang H."/>
            <person name="Deng H."/>
            <person name="Wang Z.W."/>
            <person name="Zhu S.L."/>
            <person name="Zhao X."/>
            <person name="Deng C."/>
            <person name="Niu S.C."/>
            <person name="Huang J."/>
            <person name="Wang M."/>
            <person name="Liu G.H."/>
            <person name="Yang H.J."/>
            <person name="Xiao X.J."/>
            <person name="Hsiao Y.Y."/>
            <person name="Wu W.L."/>
            <person name="Chen Y.Y."/>
            <person name="Mitsuda N."/>
            <person name="Ohme-Takagi M."/>
            <person name="Luo Y.B."/>
            <person name="Van de Peer Y."/>
            <person name="Liu Z.J."/>
        </authorList>
    </citation>
    <scope>NUCLEOTIDE SEQUENCE [LARGE SCALE GENOMIC DNA]</scope>
    <source>
        <tissue evidence="4">The whole plant</tissue>
    </source>
</reference>
<keyword evidence="2" id="KW-0012">Acyltransferase</keyword>
<dbReference type="GO" id="GO:0016747">
    <property type="term" value="F:acyltransferase activity, transferring groups other than amino-acyl groups"/>
    <property type="evidence" value="ECO:0007669"/>
    <property type="project" value="UniProtKB-ARBA"/>
</dbReference>
<gene>
    <name evidence="4" type="primary">3MAT</name>
    <name evidence="4" type="ORF">MA16_Dca021200</name>
</gene>
<protein>
    <submittedName>
        <fullName evidence="4">Malonyl-coenzyme A:anthocyanin 3-O-glucoside-6''-O-malonyltransferase</fullName>
    </submittedName>
</protein>
<dbReference type="AlphaFoldDB" id="A0A2I0WH28"/>
<evidence type="ECO:0000256" key="1">
    <source>
        <dbReference type="ARBA" id="ARBA00022679"/>
    </source>
</evidence>
<dbReference type="STRING" id="906689.A0A2I0WH28"/>
<dbReference type="Gene3D" id="3.30.559.10">
    <property type="entry name" value="Chloramphenicol acetyltransferase-like domain"/>
    <property type="match status" value="2"/>
</dbReference>
<reference evidence="4 5" key="2">
    <citation type="journal article" date="2017" name="Nature">
        <title>The Apostasia genome and the evolution of orchids.</title>
        <authorList>
            <person name="Zhang G.Q."/>
            <person name="Liu K.W."/>
            <person name="Li Z."/>
            <person name="Lohaus R."/>
            <person name="Hsiao Y.Y."/>
            <person name="Niu S.C."/>
            <person name="Wang J.Y."/>
            <person name="Lin Y.C."/>
            <person name="Xu Q."/>
            <person name="Chen L.J."/>
            <person name="Yoshida K."/>
            <person name="Fujiwara S."/>
            <person name="Wang Z.W."/>
            <person name="Zhang Y.Q."/>
            <person name="Mitsuda N."/>
            <person name="Wang M."/>
            <person name="Liu G.H."/>
            <person name="Pecoraro L."/>
            <person name="Huang H.X."/>
            <person name="Xiao X.J."/>
            <person name="Lin M."/>
            <person name="Wu X.Y."/>
            <person name="Wu W.L."/>
            <person name="Chen Y.Y."/>
            <person name="Chang S.B."/>
            <person name="Sakamoto S."/>
            <person name="Ohme-Takagi M."/>
            <person name="Yagi M."/>
            <person name="Zeng S.J."/>
            <person name="Shen C.Y."/>
            <person name="Yeh C.M."/>
            <person name="Luo Y.B."/>
            <person name="Tsai W.C."/>
            <person name="Van de Peer Y."/>
            <person name="Liu Z.J."/>
        </authorList>
    </citation>
    <scope>NUCLEOTIDE SEQUENCE [LARGE SCALE GENOMIC DNA]</scope>
    <source>
        <tissue evidence="4">The whole plant</tissue>
    </source>
</reference>